<accession>A0A0D6ZCP5</accession>
<evidence type="ECO:0000256" key="5">
    <source>
        <dbReference type="ARBA" id="ARBA00022946"/>
    </source>
</evidence>
<evidence type="ECO:0000313" key="8">
    <source>
        <dbReference type="EMBL" id="KIY22826.1"/>
    </source>
</evidence>
<dbReference type="PANTHER" id="PTHR10632">
    <property type="entry name" value="SULFIDE:QUINONE OXIDOREDUCTASE"/>
    <property type="match status" value="1"/>
</dbReference>
<dbReference type="FunFam" id="3.50.50.60:FF:000034">
    <property type="entry name" value="sulfide:quinone oxidoreductase, mitochondrial"/>
    <property type="match status" value="1"/>
</dbReference>
<proteinExistence type="predicted"/>
<name>A0A0D6ZCP5_9BACI</name>
<evidence type="ECO:0000259" key="7">
    <source>
        <dbReference type="Pfam" id="PF07992"/>
    </source>
</evidence>
<dbReference type="PANTHER" id="PTHR10632:SF2">
    <property type="entry name" value="SULFIDE:QUINONE OXIDOREDUCTASE, MITOCHONDRIAL"/>
    <property type="match status" value="1"/>
</dbReference>
<evidence type="ECO:0000256" key="1">
    <source>
        <dbReference type="ARBA" id="ARBA00001974"/>
    </source>
</evidence>
<dbReference type="EMBL" id="JXIQ01000036">
    <property type="protein sequence ID" value="KIY22826.1"/>
    <property type="molecule type" value="Genomic_DNA"/>
</dbReference>
<comment type="cofactor">
    <cofactor evidence="1">
        <name>FAD</name>
        <dbReference type="ChEBI" id="CHEBI:57692"/>
    </cofactor>
</comment>
<comment type="caution">
    <text evidence="8">The sequence shown here is derived from an EMBL/GenBank/DDBJ whole genome shotgun (WGS) entry which is preliminary data.</text>
</comment>
<evidence type="ECO:0000256" key="6">
    <source>
        <dbReference type="ARBA" id="ARBA00023002"/>
    </source>
</evidence>
<dbReference type="Gene3D" id="3.50.50.60">
    <property type="entry name" value="FAD/NAD(P)-binding domain"/>
    <property type="match status" value="2"/>
</dbReference>
<feature type="domain" description="FAD/NAD(P)-binding" evidence="7">
    <location>
        <begin position="8"/>
        <end position="125"/>
    </location>
</feature>
<keyword evidence="6" id="KW-0560">Oxidoreductase</keyword>
<dbReference type="GO" id="GO:0071949">
    <property type="term" value="F:FAD binding"/>
    <property type="evidence" value="ECO:0007669"/>
    <property type="project" value="TreeGrafter"/>
</dbReference>
<organism evidence="8 9">
    <name type="scientific">Mesobacillus subterraneus</name>
    <dbReference type="NCBI Taxonomy" id="285983"/>
    <lineage>
        <taxon>Bacteria</taxon>
        <taxon>Bacillati</taxon>
        <taxon>Bacillota</taxon>
        <taxon>Bacilli</taxon>
        <taxon>Bacillales</taxon>
        <taxon>Bacillaceae</taxon>
        <taxon>Mesobacillus</taxon>
    </lineage>
</organism>
<dbReference type="Pfam" id="PF07992">
    <property type="entry name" value="Pyr_redox_2"/>
    <property type="match status" value="1"/>
</dbReference>
<dbReference type="SUPFAM" id="SSF51905">
    <property type="entry name" value="FAD/NAD(P)-binding domain"/>
    <property type="match status" value="2"/>
</dbReference>
<evidence type="ECO:0000256" key="3">
    <source>
        <dbReference type="ARBA" id="ARBA00022719"/>
    </source>
</evidence>
<dbReference type="AlphaFoldDB" id="A0A0D6ZCP5"/>
<dbReference type="GO" id="GO:0070224">
    <property type="term" value="F:sulfide:quinone oxidoreductase activity"/>
    <property type="evidence" value="ECO:0007669"/>
    <property type="project" value="TreeGrafter"/>
</dbReference>
<dbReference type="Proteomes" id="UP000032512">
    <property type="component" value="Unassembled WGS sequence"/>
</dbReference>
<keyword evidence="5" id="KW-0809">Transit peptide</keyword>
<keyword evidence="2" id="KW-0285">Flavoprotein</keyword>
<keyword evidence="3" id="KW-0874">Quinone</keyword>
<dbReference type="InterPro" id="IPR015904">
    <property type="entry name" value="Sulphide_quinone_reductase"/>
</dbReference>
<dbReference type="GO" id="GO:0048038">
    <property type="term" value="F:quinone binding"/>
    <property type="evidence" value="ECO:0007669"/>
    <property type="project" value="UniProtKB-KW"/>
</dbReference>
<reference evidence="8 9" key="1">
    <citation type="submission" date="2015-01" db="EMBL/GenBank/DDBJ databases">
        <title>Draft genome sequences of the supercritical CO2 tolerant bacteria Bacillus subterraneus MITOT1 and Bacillus cereus MIT0214.</title>
        <authorList>
            <person name="Peet K.C."/>
            <person name="Thompson J.R."/>
        </authorList>
    </citation>
    <scope>NUCLEOTIDE SEQUENCE [LARGE SCALE GENOMIC DNA]</scope>
    <source>
        <strain evidence="8 9">MITOT1</strain>
    </source>
</reference>
<dbReference type="InterPro" id="IPR036188">
    <property type="entry name" value="FAD/NAD-bd_sf"/>
</dbReference>
<protein>
    <submittedName>
        <fullName evidence="8">Pyridine nucleotide-disulfide oxidoreductase</fullName>
    </submittedName>
</protein>
<evidence type="ECO:0000313" key="9">
    <source>
        <dbReference type="Proteomes" id="UP000032512"/>
    </source>
</evidence>
<dbReference type="GO" id="GO:0070221">
    <property type="term" value="P:sulfide oxidation, using sulfide:quinone oxidoreductase"/>
    <property type="evidence" value="ECO:0007669"/>
    <property type="project" value="TreeGrafter"/>
</dbReference>
<dbReference type="PATRIC" id="fig|285983.3.peg.3823"/>
<evidence type="ECO:0000256" key="2">
    <source>
        <dbReference type="ARBA" id="ARBA00022630"/>
    </source>
</evidence>
<keyword evidence="9" id="KW-1185">Reference proteome</keyword>
<evidence type="ECO:0000256" key="4">
    <source>
        <dbReference type="ARBA" id="ARBA00022827"/>
    </source>
</evidence>
<keyword evidence="4" id="KW-0274">FAD</keyword>
<dbReference type="InterPro" id="IPR023753">
    <property type="entry name" value="FAD/NAD-binding_dom"/>
</dbReference>
<sequence length="400" mass="44947">MFALKSEFKVVIIGGGTGGISVASRLLRNLPALKGEIAIIDPSEFHYYQPLWTLVGAGVSDKEVTKRTMESVIPDGVVWKKEEVVDIIPEENHLNTKNGSVIKYSYLVVAAGIEIHWDGVKGLRDALGKNGVTSNYSYQHADYTWELIRTFKGGNAVFTHPATPVKCGGAPQKIMYLADDYFNKTGVRNQTNVIFGSANPAIFDVDVYRIALEKVIERKKIDARFRKSLVEIRANEKEAVFEDLDTKEQEVVPYEMIHVSPPMRSPQFIRENAISDDNGWVDVHKYTLQHSRFENIFGLGDCSNLPTSKTGAAIRKQAPVVAENVISLMKGEMLEAAYNGYTSCPLVTGYKKLILAEFDYDKNPMETMPFNQAKERHSMYILKKDFLPILYWDGMLKGTM</sequence>
<gene>
    <name evidence="8" type="ORF">UB32_06335</name>
</gene>